<keyword evidence="2" id="KW-1185">Reference proteome</keyword>
<evidence type="ECO:0000313" key="2">
    <source>
        <dbReference type="Proteomes" id="UP000286268"/>
    </source>
</evidence>
<name>A0A410DN62_9CLOT</name>
<protein>
    <submittedName>
        <fullName evidence="1">Uncharacterized protein</fullName>
    </submittedName>
</protein>
<reference evidence="1 2" key="1">
    <citation type="submission" date="2018-01" db="EMBL/GenBank/DDBJ databases">
        <title>Genome Sequencing and Assembly of Anaerobacter polyendosporus strain CT4.</title>
        <authorList>
            <person name="Tachaapaikoon C."/>
            <person name="Sutheeworapong S."/>
            <person name="Jenjaroenpun P."/>
            <person name="Wongsurawat T."/>
            <person name="Nookeaw I."/>
            <person name="Cheawchanlertfa P."/>
            <person name="Kosugi A."/>
            <person name="Cheevadhanarak S."/>
            <person name="Ratanakhanokchai K."/>
        </authorList>
    </citation>
    <scope>NUCLEOTIDE SEQUENCE [LARGE SCALE GENOMIC DNA]</scope>
    <source>
        <strain evidence="1 2">CT4</strain>
    </source>
</reference>
<dbReference type="Proteomes" id="UP000286268">
    <property type="component" value="Chromosome"/>
</dbReference>
<dbReference type="OrthoDB" id="1084276at2"/>
<accession>A0A410DN62</accession>
<sequence length="155" mass="18830">MEIRYCEKWSLFYKETHKDISEDEAYRRHIEKRSYTAVIFENNLEKYIVNVAGGWISVYFLDKYKRNYLYYSFKEVEKNKLFLNESSYWEYDGDSDKILTTMHFTFLQNGNTIMSEKNEITGEIVQKEGNFSVEGNWDVYPEFSVYKNLCREQRE</sequence>
<evidence type="ECO:0000313" key="1">
    <source>
        <dbReference type="EMBL" id="QAA30533.1"/>
    </source>
</evidence>
<dbReference type="AlphaFoldDB" id="A0A410DN62"/>
<dbReference type="KEGG" id="cmah:C1I91_01995"/>
<organism evidence="1 2">
    <name type="scientific">Clostridium manihotivorum</name>
    <dbReference type="NCBI Taxonomy" id="2320868"/>
    <lineage>
        <taxon>Bacteria</taxon>
        <taxon>Bacillati</taxon>
        <taxon>Bacillota</taxon>
        <taxon>Clostridia</taxon>
        <taxon>Eubacteriales</taxon>
        <taxon>Clostridiaceae</taxon>
        <taxon>Clostridium</taxon>
    </lineage>
</organism>
<gene>
    <name evidence="1" type="ORF">C1I91_01995</name>
</gene>
<dbReference type="EMBL" id="CP025746">
    <property type="protein sequence ID" value="QAA30533.1"/>
    <property type="molecule type" value="Genomic_DNA"/>
</dbReference>
<proteinExistence type="predicted"/>
<dbReference type="RefSeq" id="WP_128210983.1">
    <property type="nucleotide sequence ID" value="NZ_CP025746.1"/>
</dbReference>